<evidence type="ECO:0000313" key="3">
    <source>
        <dbReference type="Proteomes" id="UP000012338"/>
    </source>
</evidence>
<dbReference type="PROSITE" id="PS50297">
    <property type="entry name" value="ANK_REP_REGION"/>
    <property type="match status" value="1"/>
</dbReference>
<dbReference type="HOGENOM" id="CLU_000134_45_11_1"/>
<feature type="non-terminal residue" evidence="2">
    <location>
        <position position="69"/>
    </location>
</feature>
<proteinExistence type="predicted"/>
<gene>
    <name evidence="2" type="ORF">COCC4DRAFT_182424</name>
</gene>
<dbReference type="EMBL" id="KB733502">
    <property type="protein sequence ID" value="ENH98735.1"/>
    <property type="molecule type" value="Genomic_DNA"/>
</dbReference>
<accession>N4WWG9</accession>
<feature type="repeat" description="ANK" evidence="1">
    <location>
        <begin position="12"/>
        <end position="44"/>
    </location>
</feature>
<protein>
    <submittedName>
        <fullName evidence="2">Uncharacterized protein</fullName>
    </submittedName>
</protein>
<sequence length="69" mass="7107">MSSFDVNQKNACGHAGLYLASAAGQIRVVDSLLKLGADLTIEGGRNTTALQAACANGHGHIAQLIIDFP</sequence>
<dbReference type="Pfam" id="PF12796">
    <property type="entry name" value="Ank_2"/>
    <property type="match status" value="1"/>
</dbReference>
<dbReference type="OrthoDB" id="5428966at2759"/>
<dbReference type="AlphaFoldDB" id="N4WWG9"/>
<evidence type="ECO:0000256" key="1">
    <source>
        <dbReference type="PROSITE-ProRule" id="PRU00023"/>
    </source>
</evidence>
<dbReference type="SUPFAM" id="SSF48403">
    <property type="entry name" value="Ankyrin repeat"/>
    <property type="match status" value="1"/>
</dbReference>
<dbReference type="InterPro" id="IPR036770">
    <property type="entry name" value="Ankyrin_rpt-contain_sf"/>
</dbReference>
<dbReference type="PROSITE" id="PS50088">
    <property type="entry name" value="ANK_REPEAT"/>
    <property type="match status" value="1"/>
</dbReference>
<reference evidence="2 3" key="1">
    <citation type="journal article" date="2012" name="PLoS Pathog.">
        <title>Diverse lifestyles and strategies of plant pathogenesis encoded in the genomes of eighteen Dothideomycetes fungi.</title>
        <authorList>
            <person name="Ohm R.A."/>
            <person name="Feau N."/>
            <person name="Henrissat B."/>
            <person name="Schoch C.L."/>
            <person name="Horwitz B.A."/>
            <person name="Barry K.W."/>
            <person name="Condon B.J."/>
            <person name="Copeland A.C."/>
            <person name="Dhillon B."/>
            <person name="Glaser F."/>
            <person name="Hesse C.N."/>
            <person name="Kosti I."/>
            <person name="LaButti K."/>
            <person name="Lindquist E.A."/>
            <person name="Lucas S."/>
            <person name="Salamov A.A."/>
            <person name="Bradshaw R.E."/>
            <person name="Ciuffetti L."/>
            <person name="Hamelin R.C."/>
            <person name="Kema G.H.J."/>
            <person name="Lawrence C."/>
            <person name="Scott J.A."/>
            <person name="Spatafora J.W."/>
            <person name="Turgeon B.G."/>
            <person name="de Wit P.J.G.M."/>
            <person name="Zhong S."/>
            <person name="Goodwin S.B."/>
            <person name="Grigoriev I.V."/>
        </authorList>
    </citation>
    <scope>NUCLEOTIDE SEQUENCE [LARGE SCALE GENOMIC DNA]</scope>
    <source>
        <strain evidence="3">C4 / ATCC 48331 / race T</strain>
    </source>
</reference>
<organism evidence="2 3">
    <name type="scientific">Cochliobolus heterostrophus (strain C4 / ATCC 48331 / race T)</name>
    <name type="common">Southern corn leaf blight fungus</name>
    <name type="synonym">Bipolaris maydis</name>
    <dbReference type="NCBI Taxonomy" id="665024"/>
    <lineage>
        <taxon>Eukaryota</taxon>
        <taxon>Fungi</taxon>
        <taxon>Dikarya</taxon>
        <taxon>Ascomycota</taxon>
        <taxon>Pezizomycotina</taxon>
        <taxon>Dothideomycetes</taxon>
        <taxon>Pleosporomycetidae</taxon>
        <taxon>Pleosporales</taxon>
        <taxon>Pleosporineae</taxon>
        <taxon>Pleosporaceae</taxon>
        <taxon>Bipolaris</taxon>
    </lineage>
</organism>
<name>N4WWG9_COCH4</name>
<dbReference type="Gene3D" id="1.25.40.20">
    <property type="entry name" value="Ankyrin repeat-containing domain"/>
    <property type="match status" value="1"/>
</dbReference>
<dbReference type="InterPro" id="IPR002110">
    <property type="entry name" value="Ankyrin_rpt"/>
</dbReference>
<dbReference type="Proteomes" id="UP000012338">
    <property type="component" value="Unassembled WGS sequence"/>
</dbReference>
<evidence type="ECO:0000313" key="2">
    <source>
        <dbReference type="EMBL" id="ENH98735.1"/>
    </source>
</evidence>
<keyword evidence="1" id="KW-0040">ANK repeat</keyword>
<keyword evidence="3" id="KW-1185">Reference proteome</keyword>
<reference evidence="3" key="2">
    <citation type="journal article" date="2013" name="PLoS Genet.">
        <title>Comparative genome structure, secondary metabolite, and effector coding capacity across Cochliobolus pathogens.</title>
        <authorList>
            <person name="Condon B.J."/>
            <person name="Leng Y."/>
            <person name="Wu D."/>
            <person name="Bushley K.E."/>
            <person name="Ohm R.A."/>
            <person name="Otillar R."/>
            <person name="Martin J."/>
            <person name="Schackwitz W."/>
            <person name="Grimwood J."/>
            <person name="MohdZainudin N."/>
            <person name="Xue C."/>
            <person name="Wang R."/>
            <person name="Manning V.A."/>
            <person name="Dhillon B."/>
            <person name="Tu Z.J."/>
            <person name="Steffenson B.J."/>
            <person name="Salamov A."/>
            <person name="Sun H."/>
            <person name="Lowry S."/>
            <person name="LaButti K."/>
            <person name="Han J."/>
            <person name="Copeland A."/>
            <person name="Lindquist E."/>
            <person name="Barry K."/>
            <person name="Schmutz J."/>
            <person name="Baker S.E."/>
            <person name="Ciuffetti L.M."/>
            <person name="Grigoriev I.V."/>
            <person name="Zhong S."/>
            <person name="Turgeon B.G."/>
        </authorList>
    </citation>
    <scope>NUCLEOTIDE SEQUENCE [LARGE SCALE GENOMIC DNA]</scope>
    <source>
        <strain evidence="3">C4 / ATCC 48331 / race T</strain>
    </source>
</reference>